<comment type="caution">
    <text evidence="1">The sequence shown here is derived from an EMBL/GenBank/DDBJ whole genome shotgun (WGS) entry which is preliminary data.</text>
</comment>
<organism evidence="1 2">
    <name type="scientific">Gigaspora margarita</name>
    <dbReference type="NCBI Taxonomy" id="4874"/>
    <lineage>
        <taxon>Eukaryota</taxon>
        <taxon>Fungi</taxon>
        <taxon>Fungi incertae sedis</taxon>
        <taxon>Mucoromycota</taxon>
        <taxon>Glomeromycotina</taxon>
        <taxon>Glomeromycetes</taxon>
        <taxon>Diversisporales</taxon>
        <taxon>Gigasporaceae</taxon>
        <taxon>Gigaspora</taxon>
    </lineage>
</organism>
<reference evidence="1 2" key="1">
    <citation type="submission" date="2021-06" db="EMBL/GenBank/DDBJ databases">
        <authorList>
            <person name="Kallberg Y."/>
            <person name="Tangrot J."/>
            <person name="Rosling A."/>
        </authorList>
    </citation>
    <scope>NUCLEOTIDE SEQUENCE [LARGE SCALE GENOMIC DNA]</scope>
    <source>
        <strain evidence="1 2">120-4 pot B 10/14</strain>
    </source>
</reference>
<feature type="non-terminal residue" evidence="1">
    <location>
        <position position="57"/>
    </location>
</feature>
<sequence length="57" mass="6588">LRQLISPPEEHPISSNLTNISSNNIFKNIIFGKSQRLQESIDELDYYLDFRQTPVAP</sequence>
<keyword evidence="2" id="KW-1185">Reference proteome</keyword>
<dbReference type="EMBL" id="CAJVQB010056178">
    <property type="protein sequence ID" value="CAG8837569.1"/>
    <property type="molecule type" value="Genomic_DNA"/>
</dbReference>
<feature type="non-terminal residue" evidence="1">
    <location>
        <position position="1"/>
    </location>
</feature>
<evidence type="ECO:0000313" key="1">
    <source>
        <dbReference type="EMBL" id="CAG8837569.1"/>
    </source>
</evidence>
<dbReference type="Proteomes" id="UP000789901">
    <property type="component" value="Unassembled WGS sequence"/>
</dbReference>
<accession>A0ABN7WRL4</accession>
<protein>
    <submittedName>
        <fullName evidence="1">34703_t:CDS:1</fullName>
    </submittedName>
</protein>
<proteinExistence type="predicted"/>
<name>A0ABN7WRL4_GIGMA</name>
<evidence type="ECO:0000313" key="2">
    <source>
        <dbReference type="Proteomes" id="UP000789901"/>
    </source>
</evidence>
<gene>
    <name evidence="1" type="ORF">GMARGA_LOCUS33559</name>
</gene>